<accession>A0A0J8UR06</accession>
<feature type="chain" id="PRO_5005310491" description="Secreted protein" evidence="1">
    <location>
        <begin position="24"/>
        <end position="99"/>
    </location>
</feature>
<evidence type="ECO:0000256" key="1">
    <source>
        <dbReference type="SAM" id="SignalP"/>
    </source>
</evidence>
<feature type="signal peptide" evidence="1">
    <location>
        <begin position="1"/>
        <end position="23"/>
    </location>
</feature>
<dbReference type="Proteomes" id="UP000054563">
    <property type="component" value="Unassembled WGS sequence"/>
</dbReference>
<name>A0A0J8UR06_COCIT</name>
<evidence type="ECO:0000313" key="2">
    <source>
        <dbReference type="EMBL" id="KMU90018.1"/>
    </source>
</evidence>
<dbReference type="VEuPathDB" id="FungiDB:CIHG_07701"/>
<protein>
    <recommendedName>
        <fullName evidence="4">Secreted protein</fullName>
    </recommendedName>
</protein>
<evidence type="ECO:0000313" key="3">
    <source>
        <dbReference type="Proteomes" id="UP000054563"/>
    </source>
</evidence>
<sequence length="99" mass="10886">MVKIHSLRCSIWIFLRLCTVTGCAIFDANQAPDHLTSRVHRADCRRVQIKRPAPLTCLRNNSDLNLVTGRSSLPALVISNKSHSVGDIRVNALPLAASI</sequence>
<gene>
    <name evidence="2" type="ORF">CIHG_07701</name>
</gene>
<evidence type="ECO:0008006" key="4">
    <source>
        <dbReference type="Google" id="ProtNLM"/>
    </source>
</evidence>
<reference evidence="3" key="1">
    <citation type="journal article" date="2010" name="Genome Res.">
        <title>Population genomic sequencing of Coccidioides fungi reveals recent hybridization and transposon control.</title>
        <authorList>
            <person name="Neafsey D.E."/>
            <person name="Barker B.M."/>
            <person name="Sharpton T.J."/>
            <person name="Stajich J.E."/>
            <person name="Park D.J."/>
            <person name="Whiston E."/>
            <person name="Hung C.-Y."/>
            <person name="McMahan C."/>
            <person name="White J."/>
            <person name="Sykes S."/>
            <person name="Heiman D."/>
            <person name="Young S."/>
            <person name="Zeng Q."/>
            <person name="Abouelleil A."/>
            <person name="Aftuck L."/>
            <person name="Bessette D."/>
            <person name="Brown A."/>
            <person name="FitzGerald M."/>
            <person name="Lui A."/>
            <person name="Macdonald J.P."/>
            <person name="Priest M."/>
            <person name="Orbach M.J."/>
            <person name="Galgiani J.N."/>
            <person name="Kirkland T.N."/>
            <person name="Cole G.T."/>
            <person name="Birren B.W."/>
            <person name="Henn M.R."/>
            <person name="Taylor J.W."/>
            <person name="Rounsley S.D."/>
        </authorList>
    </citation>
    <scope>NUCLEOTIDE SEQUENCE [LARGE SCALE GENOMIC DNA]</scope>
    <source>
        <strain evidence="3">H538.4</strain>
    </source>
</reference>
<proteinExistence type="predicted"/>
<dbReference type="EMBL" id="DS017017">
    <property type="protein sequence ID" value="KMU90018.1"/>
    <property type="molecule type" value="Genomic_DNA"/>
</dbReference>
<keyword evidence="1" id="KW-0732">Signal</keyword>
<dbReference type="AlphaFoldDB" id="A0A0J8UR06"/>
<organism evidence="2 3">
    <name type="scientific">Coccidioides immitis H538.4</name>
    <dbReference type="NCBI Taxonomy" id="396776"/>
    <lineage>
        <taxon>Eukaryota</taxon>
        <taxon>Fungi</taxon>
        <taxon>Dikarya</taxon>
        <taxon>Ascomycota</taxon>
        <taxon>Pezizomycotina</taxon>
        <taxon>Eurotiomycetes</taxon>
        <taxon>Eurotiomycetidae</taxon>
        <taxon>Onygenales</taxon>
        <taxon>Onygenaceae</taxon>
        <taxon>Coccidioides</taxon>
    </lineage>
</organism>